<evidence type="ECO:0000256" key="1">
    <source>
        <dbReference type="SAM" id="MobiDB-lite"/>
    </source>
</evidence>
<dbReference type="AlphaFoldDB" id="A0A0A8XTE8"/>
<sequence length="24" mass="2699">MVSPRVTPSWTPCELGLGRGRRSR</sequence>
<feature type="compositionally biased region" description="Polar residues" evidence="1">
    <location>
        <begin position="1"/>
        <end position="10"/>
    </location>
</feature>
<dbReference type="EMBL" id="GBRH01280799">
    <property type="protein sequence ID" value="JAD17096.1"/>
    <property type="molecule type" value="Transcribed_RNA"/>
</dbReference>
<proteinExistence type="predicted"/>
<accession>A0A0A8XTE8</accession>
<reference evidence="2" key="2">
    <citation type="journal article" date="2015" name="Data Brief">
        <title>Shoot transcriptome of the giant reed, Arundo donax.</title>
        <authorList>
            <person name="Barrero R.A."/>
            <person name="Guerrero F.D."/>
            <person name="Moolhuijzen P."/>
            <person name="Goolsby J.A."/>
            <person name="Tidwell J."/>
            <person name="Bellgard S.E."/>
            <person name="Bellgard M.I."/>
        </authorList>
    </citation>
    <scope>NUCLEOTIDE SEQUENCE</scope>
    <source>
        <tissue evidence="2">Shoot tissue taken approximately 20 cm above the soil surface</tissue>
    </source>
</reference>
<evidence type="ECO:0000313" key="2">
    <source>
        <dbReference type="EMBL" id="JAD17096.1"/>
    </source>
</evidence>
<feature type="region of interest" description="Disordered" evidence="1">
    <location>
        <begin position="1"/>
        <end position="24"/>
    </location>
</feature>
<protein>
    <submittedName>
        <fullName evidence="2">Uncharacterized protein</fullName>
    </submittedName>
</protein>
<reference evidence="2" key="1">
    <citation type="submission" date="2014-09" db="EMBL/GenBank/DDBJ databases">
        <authorList>
            <person name="Magalhaes I.L.F."/>
            <person name="Oliveira U."/>
            <person name="Santos F.R."/>
            <person name="Vidigal T.H.D.A."/>
            <person name="Brescovit A.D."/>
            <person name="Santos A.J."/>
        </authorList>
    </citation>
    <scope>NUCLEOTIDE SEQUENCE</scope>
    <source>
        <tissue evidence="2">Shoot tissue taken approximately 20 cm above the soil surface</tissue>
    </source>
</reference>
<name>A0A0A8XTE8_ARUDO</name>
<organism evidence="2">
    <name type="scientific">Arundo donax</name>
    <name type="common">Giant reed</name>
    <name type="synonym">Donax arundinaceus</name>
    <dbReference type="NCBI Taxonomy" id="35708"/>
    <lineage>
        <taxon>Eukaryota</taxon>
        <taxon>Viridiplantae</taxon>
        <taxon>Streptophyta</taxon>
        <taxon>Embryophyta</taxon>
        <taxon>Tracheophyta</taxon>
        <taxon>Spermatophyta</taxon>
        <taxon>Magnoliopsida</taxon>
        <taxon>Liliopsida</taxon>
        <taxon>Poales</taxon>
        <taxon>Poaceae</taxon>
        <taxon>PACMAD clade</taxon>
        <taxon>Arundinoideae</taxon>
        <taxon>Arundineae</taxon>
        <taxon>Arundo</taxon>
    </lineage>
</organism>